<reference evidence="1 2" key="1">
    <citation type="submission" date="2019-04" db="EMBL/GenBank/DDBJ databases">
        <title>Corynebacterium endometrii sp. nov., isolated from the uterus of a cow with endometritis.</title>
        <authorList>
            <person name="Ballas P."/>
            <person name="Ruckert C."/>
            <person name="Wagener K."/>
            <person name="Drillich M."/>
            <person name="Kaempfer P."/>
            <person name="Busse H.-J."/>
            <person name="Ehling-Schulz M."/>
        </authorList>
    </citation>
    <scope>NUCLEOTIDE SEQUENCE [LARGE SCALE GENOMIC DNA]</scope>
    <source>
        <strain evidence="1 2">LMM-1653</strain>
    </source>
</reference>
<dbReference type="KEGG" id="cee:CENDO_01925"/>
<proteinExistence type="predicted"/>
<evidence type="ECO:0000313" key="1">
    <source>
        <dbReference type="EMBL" id="QCB27683.1"/>
    </source>
</evidence>
<sequence length="108" mass="11300">MSGFELTQAGAKAIAEAVAGLPGIAGMYGGSYGEISLLYPGERIKGLRKAHVQDDTHLEIFVIADLSAQGGLEKATPLRDLTPQIREAVQSACPEITTVDVIFADVSA</sequence>
<dbReference type="OrthoDB" id="5195799at2"/>
<accession>A0A4P7QE39</accession>
<name>A0A4P7QE39_9CORY</name>
<protein>
    <submittedName>
        <fullName evidence="1">Uncharacterized protein</fullName>
    </submittedName>
</protein>
<dbReference type="Proteomes" id="UP000296352">
    <property type="component" value="Chromosome"/>
</dbReference>
<organism evidence="1 2">
    <name type="scientific">Corynebacterium endometrii</name>
    <dbReference type="NCBI Taxonomy" id="2488819"/>
    <lineage>
        <taxon>Bacteria</taxon>
        <taxon>Bacillati</taxon>
        <taxon>Actinomycetota</taxon>
        <taxon>Actinomycetes</taxon>
        <taxon>Mycobacteriales</taxon>
        <taxon>Corynebacteriaceae</taxon>
        <taxon>Corynebacterium</taxon>
    </lineage>
</organism>
<dbReference type="AlphaFoldDB" id="A0A4P7QE39"/>
<keyword evidence="2" id="KW-1185">Reference proteome</keyword>
<evidence type="ECO:0000313" key="2">
    <source>
        <dbReference type="Proteomes" id="UP000296352"/>
    </source>
</evidence>
<dbReference type="RefSeq" id="WP_136140520.1">
    <property type="nucleotide sequence ID" value="NZ_CP039247.1"/>
</dbReference>
<dbReference type="EMBL" id="CP039247">
    <property type="protein sequence ID" value="QCB27683.1"/>
    <property type="molecule type" value="Genomic_DNA"/>
</dbReference>
<gene>
    <name evidence="1" type="ORF">CENDO_01925</name>
</gene>